<dbReference type="InterPro" id="IPR021967">
    <property type="entry name" value="Nup98_C"/>
</dbReference>
<reference evidence="13 14" key="1">
    <citation type="submission" date="2016-05" db="EMBL/GenBank/DDBJ databases">
        <title>Genome sequencing of Trichophyton rubrum CMCC(F)T1i isolated from hair.</title>
        <authorList>
            <person name="Zhan P."/>
            <person name="Tao Y."/>
            <person name="Liu W."/>
        </authorList>
    </citation>
    <scope>NUCLEOTIDE SEQUENCE [LARGE SCALE GENOMIC DNA]</scope>
    <source>
        <strain evidence="14">CMCC(F)T1i</strain>
    </source>
</reference>
<dbReference type="Pfam" id="PF04096">
    <property type="entry name" value="Nucleoporin2"/>
    <property type="match status" value="1"/>
</dbReference>
<feature type="compositionally biased region" description="Acidic residues" evidence="11">
    <location>
        <begin position="1118"/>
        <end position="1132"/>
    </location>
</feature>
<dbReference type="GO" id="GO:0006405">
    <property type="term" value="P:RNA export from nucleus"/>
    <property type="evidence" value="ECO:0007669"/>
    <property type="project" value="TreeGrafter"/>
</dbReference>
<feature type="compositionally biased region" description="Low complexity" evidence="11">
    <location>
        <begin position="70"/>
        <end position="92"/>
    </location>
</feature>
<dbReference type="GO" id="GO:0051028">
    <property type="term" value="P:mRNA transport"/>
    <property type="evidence" value="ECO:0007669"/>
    <property type="project" value="UniProtKB-KW"/>
</dbReference>
<dbReference type="GO" id="GO:0044614">
    <property type="term" value="C:nuclear pore cytoplasmic filaments"/>
    <property type="evidence" value="ECO:0007669"/>
    <property type="project" value="TreeGrafter"/>
</dbReference>
<feature type="region of interest" description="Disordered" evidence="11">
    <location>
        <begin position="1"/>
        <end position="45"/>
    </location>
</feature>
<feature type="compositionally biased region" description="Low complexity" evidence="11">
    <location>
        <begin position="386"/>
        <end position="398"/>
    </location>
</feature>
<name>A0A178F856_TRIRU</name>
<organism evidence="13 14">
    <name type="scientific">Trichophyton rubrum</name>
    <name type="common">Athlete's foot fungus</name>
    <name type="synonym">Epidermophyton rubrum</name>
    <dbReference type="NCBI Taxonomy" id="5551"/>
    <lineage>
        <taxon>Eukaryota</taxon>
        <taxon>Fungi</taxon>
        <taxon>Dikarya</taxon>
        <taxon>Ascomycota</taxon>
        <taxon>Pezizomycotina</taxon>
        <taxon>Eurotiomycetes</taxon>
        <taxon>Eurotiomycetidae</taxon>
        <taxon>Onygenales</taxon>
        <taxon>Arthrodermataceae</taxon>
        <taxon>Trichophyton</taxon>
    </lineage>
</organism>
<feature type="region of interest" description="Disordered" evidence="11">
    <location>
        <begin position="1104"/>
        <end position="1171"/>
    </location>
</feature>
<feature type="compositionally biased region" description="Low complexity" evidence="11">
    <location>
        <begin position="15"/>
        <end position="45"/>
    </location>
</feature>
<evidence type="ECO:0000259" key="12">
    <source>
        <dbReference type="PROSITE" id="PS51434"/>
    </source>
</evidence>
<comment type="similarity">
    <text evidence="2">Belongs to the nucleoporin GLFG family.</text>
</comment>
<dbReference type="PANTHER" id="PTHR23198:SF6">
    <property type="entry name" value="NUCLEAR PORE COMPLEX PROTEIN NUP98-NUP96"/>
    <property type="match status" value="1"/>
</dbReference>
<evidence type="ECO:0000256" key="1">
    <source>
        <dbReference type="ARBA" id="ARBA00004567"/>
    </source>
</evidence>
<feature type="compositionally biased region" description="Polar residues" evidence="11">
    <location>
        <begin position="451"/>
        <end position="471"/>
    </location>
</feature>
<dbReference type="GO" id="GO:0008139">
    <property type="term" value="F:nuclear localization sequence binding"/>
    <property type="evidence" value="ECO:0007669"/>
    <property type="project" value="TreeGrafter"/>
</dbReference>
<feature type="compositionally biased region" description="Gly residues" evidence="11">
    <location>
        <begin position="125"/>
        <end position="141"/>
    </location>
</feature>
<keyword evidence="8" id="KW-0811">Translocation</keyword>
<feature type="compositionally biased region" description="Basic and acidic residues" evidence="11">
    <location>
        <begin position="1225"/>
        <end position="1242"/>
    </location>
</feature>
<feature type="domain" description="Peptidase S59" evidence="12">
    <location>
        <begin position="882"/>
        <end position="1024"/>
    </location>
</feature>
<dbReference type="EMBL" id="LHPM01000008">
    <property type="protein sequence ID" value="OAL68126.1"/>
    <property type="molecule type" value="Genomic_DNA"/>
</dbReference>
<feature type="region of interest" description="Disordered" evidence="11">
    <location>
        <begin position="266"/>
        <end position="303"/>
    </location>
</feature>
<accession>A0A178F856</accession>
<evidence type="ECO:0000313" key="13">
    <source>
        <dbReference type="EMBL" id="OAL68126.1"/>
    </source>
</evidence>
<keyword evidence="10" id="KW-0539">Nucleus</keyword>
<feature type="compositionally biased region" description="Low complexity" evidence="11">
    <location>
        <begin position="99"/>
        <end position="108"/>
    </location>
</feature>
<evidence type="ECO:0000256" key="10">
    <source>
        <dbReference type="ARBA" id="ARBA00023242"/>
    </source>
</evidence>
<feature type="compositionally biased region" description="Low complexity" evidence="11">
    <location>
        <begin position="142"/>
        <end position="173"/>
    </location>
</feature>
<feature type="region of interest" description="Disordered" evidence="11">
    <location>
        <begin position="361"/>
        <end position="641"/>
    </location>
</feature>
<evidence type="ECO:0000256" key="2">
    <source>
        <dbReference type="ARBA" id="ARBA00008926"/>
    </source>
</evidence>
<dbReference type="GO" id="GO:0017056">
    <property type="term" value="F:structural constituent of nuclear pore"/>
    <property type="evidence" value="ECO:0007669"/>
    <property type="project" value="InterPro"/>
</dbReference>
<feature type="compositionally biased region" description="Low complexity" evidence="11">
    <location>
        <begin position="669"/>
        <end position="688"/>
    </location>
</feature>
<keyword evidence="3" id="KW-0813">Transport</keyword>
<feature type="compositionally biased region" description="Polar residues" evidence="11">
    <location>
        <begin position="701"/>
        <end position="710"/>
    </location>
</feature>
<feature type="compositionally biased region" description="Low complexity" evidence="11">
    <location>
        <begin position="436"/>
        <end position="450"/>
    </location>
</feature>
<dbReference type="GO" id="GO:0003723">
    <property type="term" value="F:RNA binding"/>
    <property type="evidence" value="ECO:0007669"/>
    <property type="project" value="TreeGrafter"/>
</dbReference>
<dbReference type="InterPro" id="IPR036903">
    <property type="entry name" value="Nup98_auto-Pept-S59_dom_sf"/>
</dbReference>
<dbReference type="InterPro" id="IPR007230">
    <property type="entry name" value="Nup98_auto-Pept-S59_dom"/>
</dbReference>
<sequence length="1959" mass="208678">MSGFGTGSSFGGFGSNNTQQQNTGFGSTGFGNTSGNTGFGSTPLFGSTSNTGNTFGSSSGGFGTGGGFGSNTNTSNSLFGGQNRPFGSTSTTTGGGFGSNTQTSAFGSSGFGTGTSGFGSTSNTGTGGGIFGSKPSGGFGSTGNQTGSIFGGTSTSSPATNTGTGFGATSTASGFGGSGTALAGEVPPSQGTANPTFSPFTEKDPGSSNTSNYQSISFMTPYQKYSFEELRVADYEQGRRYGNASGQPGAFGSFSGFGQGSSGFGTTAASSSPFGGSTTATSGFGTQNQTQNTGFGSNTSNPLFGATKPATGIFGQTGSTPSTGFGTTGTTGGFGTSNTSAFGGGNTGGGLFGNNQQKTTGFGTTATPTLGTGFGTQTNTSNSSPFGNTQTSTTFGQQGSSGFGSFGQNQNQNKPAFGGFGQTQPQQQQTGGGLFGSTPTTSGTGSSLFGNNNQQQGSSIFGQQNQQTNASGGLFGNTQQNQQQQKPGGLFGTGLGTNTTTTGTSGFGLGTSQPAQQTSSLFGNTQQKSGSLFGTTPAQGSSLFGNNSAPASSSIFGPGNSTQNTQQQQTGGLGTGGSSLFGQSQQQPQQQQPSPSGFQASLLDGNPYGSQSIFSGLPAPNTPSPGPLATPLSASMKQKQRTPLPMYKISPLAANRLVTPPTRQGYGFSYSTSSTASTPGSSSIFGGSLRSGGSLGRSFGKSLTGSSSLRKTWDPETDSILSPGAFSAGNSRQSGSLKRLTIDRNLRTDLFSRSALTNGDEAAPPSSKLKKKVSFDDAVSPGDSADKTNGAIVRVESDNSEPTPEELGFLRSARKQSSANSTPTAPKSVELPNGTPSASSTSQMEQVRGKELATVPENGEQAALTTPTNKPLVIVPNVDPKPGEYWMKPSRAELSKMSREELKQVPNFTVGRVRCGSVTFDRPVDLTTVNLDDIFDKIAKITIRSITVYPDEATKPPRGKGLNMPSTLRIENSWPRGRDKRSPSPFTSGPTFEKHIKRLKEVTNTEFIDYEKETGTWVFTVPHFTTYGLDYDDDDEDEGESFNQSTLNAAPDSVASNDQTPTQSSGMRNFDTSMSIEGSLFGDSVSGVEDDTFEFKKKKPVPGAYARQGVNGMGALPEDMESEEEADQDSFLEDGSAGSVTNESEEQLESMSPSASELESDRDEDMEMAGSFPVPDQTVELTLTGPLKKNNLFQSMPRFGTPTKSADLNLQGNWAEQLQRTISPRKQDRQALREVQDRAFLDRDEDESPTATSKATEERPTQFTTSIDLMNSLFRQPKRQGASPAPAQSLKAKSGLEWPYPKKPKTFAGKPSEMAEIEASFHHSTKARWGVLDEVVLPNNRPEVPVYGEKRLVNVSKFDHETAEAQNPLQLQKTKSIVRLVDNVPFASLALPDFGALAEAVIDTTKEADNERWLWQLANILFNDDLKDDISEGVPAGLLDNYKHRIKKDRISRLWETMIRTHHPSETGNLKTAEERAFSYLCAHRVEEACKLLIDSGNPHLASLVSQIGRDEDTRKAMQDQVESWRKAGISCEISEPIRAIYELLAGNCLRSEGKPSGPPEERISTFNMSDRFELDWFQAFGLRLWYGISDDDPIEDAVTLFHHDVHHEGEPQQPLTVTTKDSNQKPGDDPVGRESPFWILLKTYTLAVNNGTHPEIAPIQMPAAITPIAVSGHMLHNRLSFQLLHHLSKVVGHHDVFAVDQSRADQLAWDLSWELTTAEQYAPALFVLLHLSRPSDRERSVKEILCRFASLIPSPTAENGTPSSLWTYLTVELQVPPAWLWISKALHSRAVGDIASEVECLIHAKHWNEAHGTFYRIVAPKAVIERDYDTLASLISGFGESPERRVRDWADGGAVYQDFLQLVNAKGGWRDPASLKRLLKALAHLGGKVENSATSSLYERIAFREMSRLVARWATKDVGNNIESSTILNLPLTRDARLTHTAEVSRRYYNAIMAGGST</sequence>
<feature type="region of interest" description="Disordered" evidence="11">
    <location>
        <begin position="1609"/>
        <end position="1634"/>
    </location>
</feature>
<feature type="region of interest" description="Disordered" evidence="11">
    <location>
        <begin position="952"/>
        <end position="991"/>
    </location>
</feature>
<evidence type="ECO:0000256" key="8">
    <source>
        <dbReference type="ARBA" id="ARBA00023010"/>
    </source>
</evidence>
<dbReference type="Gene3D" id="1.10.10.2360">
    <property type="match status" value="1"/>
</dbReference>
<evidence type="ECO:0000256" key="5">
    <source>
        <dbReference type="ARBA" id="ARBA00022813"/>
    </source>
</evidence>
<feature type="region of interest" description="Disordered" evidence="11">
    <location>
        <begin position="1276"/>
        <end position="1303"/>
    </location>
</feature>
<dbReference type="FunFam" id="1.10.10.2360:FF:000001">
    <property type="entry name" value="Nuclear pore complex protein Nup98-Nup96"/>
    <property type="match status" value="1"/>
</dbReference>
<keyword evidence="7" id="KW-0653">Protein transport</keyword>
<dbReference type="Pfam" id="PF12110">
    <property type="entry name" value="Nup96"/>
    <property type="match status" value="1"/>
</dbReference>
<feature type="compositionally biased region" description="Acidic residues" evidence="11">
    <location>
        <begin position="1158"/>
        <end position="1167"/>
    </location>
</feature>
<dbReference type="SUPFAM" id="SSF82215">
    <property type="entry name" value="C-terminal autoproteolytic domain of nucleoporin nup98"/>
    <property type="match status" value="1"/>
</dbReference>
<dbReference type="InterPro" id="IPR025574">
    <property type="entry name" value="Nucleoporin_FG_rpt"/>
</dbReference>
<evidence type="ECO:0000256" key="11">
    <source>
        <dbReference type="SAM" id="MobiDB-lite"/>
    </source>
</evidence>
<dbReference type="PROSITE" id="PS51434">
    <property type="entry name" value="NUP_C"/>
    <property type="match status" value="1"/>
</dbReference>
<dbReference type="Gene3D" id="3.30.1610.10">
    <property type="entry name" value="Peptidase S59, nucleoporin"/>
    <property type="match status" value="1"/>
</dbReference>
<dbReference type="InterPro" id="IPR037665">
    <property type="entry name" value="Nucleoporin_S59-like"/>
</dbReference>
<dbReference type="GO" id="GO:0006606">
    <property type="term" value="P:protein import into nucleus"/>
    <property type="evidence" value="ECO:0007669"/>
    <property type="project" value="TreeGrafter"/>
</dbReference>
<feature type="region of interest" description="Disordered" evidence="11">
    <location>
        <begin position="1030"/>
        <end position="1074"/>
    </location>
</feature>
<feature type="compositionally biased region" description="Gly residues" evidence="11">
    <location>
        <begin position="1"/>
        <end position="14"/>
    </location>
</feature>
<feature type="region of interest" description="Disordered" evidence="11">
    <location>
        <begin position="669"/>
        <end position="735"/>
    </location>
</feature>
<evidence type="ECO:0000256" key="9">
    <source>
        <dbReference type="ARBA" id="ARBA00023132"/>
    </source>
</evidence>
<feature type="compositionally biased region" description="Polar residues" evidence="11">
    <location>
        <begin position="815"/>
        <end position="825"/>
    </location>
</feature>
<keyword evidence="4" id="KW-0677">Repeat</keyword>
<keyword evidence="6" id="KW-0509">mRNA transport</keyword>
<dbReference type="GO" id="GO:0034398">
    <property type="term" value="P:telomere tethering at nuclear periphery"/>
    <property type="evidence" value="ECO:0007669"/>
    <property type="project" value="TreeGrafter"/>
</dbReference>
<feature type="compositionally biased region" description="Polar residues" evidence="11">
    <location>
        <begin position="513"/>
        <end position="555"/>
    </location>
</feature>
<evidence type="ECO:0000256" key="6">
    <source>
        <dbReference type="ARBA" id="ARBA00022816"/>
    </source>
</evidence>
<feature type="compositionally biased region" description="Basic and acidic residues" evidence="11">
    <location>
        <begin position="1623"/>
        <end position="1633"/>
    </location>
</feature>
<proteinExistence type="inferred from homology"/>
<evidence type="ECO:0000313" key="14">
    <source>
        <dbReference type="Proteomes" id="UP000243015"/>
    </source>
</evidence>
<feature type="compositionally biased region" description="Low complexity" evidence="11">
    <location>
        <begin position="266"/>
        <end position="286"/>
    </location>
</feature>
<dbReference type="GO" id="GO:0000973">
    <property type="term" value="P:post-transcriptional tethering of RNA polymerase II gene DNA at nuclear periphery"/>
    <property type="evidence" value="ECO:0007669"/>
    <property type="project" value="TreeGrafter"/>
</dbReference>
<feature type="region of interest" description="Disordered" evidence="11">
    <location>
        <begin position="1224"/>
        <end position="1264"/>
    </location>
</feature>
<dbReference type="FunFam" id="3.30.1610.10:FF:000003">
    <property type="entry name" value="Nucleoporin SONB, putative"/>
    <property type="match status" value="1"/>
</dbReference>
<keyword evidence="9" id="KW-0906">Nuclear pore complex</keyword>
<comment type="caution">
    <text evidence="13">The sequence shown here is derived from an EMBL/GenBank/DDBJ whole genome shotgun (WGS) entry which is preliminary data.</text>
</comment>
<protein>
    <submittedName>
        <fullName evidence="13">Nucleoporin SONB</fullName>
    </submittedName>
</protein>
<feature type="region of interest" description="Disordered" evidence="11">
    <location>
        <begin position="66"/>
        <end position="214"/>
    </location>
</feature>
<feature type="compositionally biased region" description="Polar residues" evidence="11">
    <location>
        <begin position="834"/>
        <end position="845"/>
    </location>
</feature>
<evidence type="ECO:0000256" key="7">
    <source>
        <dbReference type="ARBA" id="ARBA00022927"/>
    </source>
</evidence>
<dbReference type="PANTHER" id="PTHR23198">
    <property type="entry name" value="NUCLEOPORIN"/>
    <property type="match status" value="1"/>
</dbReference>
<comment type="subcellular location">
    <subcellularLocation>
        <location evidence="1">Nucleus</location>
        <location evidence="1">Nuclear pore complex</location>
    </subcellularLocation>
</comment>
<evidence type="ECO:0000256" key="4">
    <source>
        <dbReference type="ARBA" id="ARBA00022737"/>
    </source>
</evidence>
<feature type="compositionally biased region" description="Polar residues" evidence="11">
    <location>
        <begin position="287"/>
        <end position="302"/>
    </location>
</feature>
<feature type="compositionally biased region" description="Polar residues" evidence="11">
    <location>
        <begin position="189"/>
        <end position="199"/>
    </location>
</feature>
<feature type="compositionally biased region" description="Low complexity" evidence="11">
    <location>
        <begin position="361"/>
        <end position="371"/>
    </location>
</feature>
<dbReference type="VEuPathDB" id="FungiDB:TERG_07204"/>
<feature type="compositionally biased region" description="Polar residues" evidence="11">
    <location>
        <begin position="1041"/>
        <end position="1074"/>
    </location>
</feature>
<gene>
    <name evidence="13" type="ORF">A7C99_0522</name>
</gene>
<dbReference type="Gene3D" id="1.25.40.690">
    <property type="match status" value="1"/>
</dbReference>
<feature type="compositionally biased region" description="Acidic residues" evidence="11">
    <location>
        <begin position="1030"/>
        <end position="1040"/>
    </location>
</feature>
<keyword evidence="5" id="KW-0068">Autocatalytic cleavage</keyword>
<dbReference type="Pfam" id="PF13634">
    <property type="entry name" value="Nucleoporin_FG"/>
    <property type="match status" value="3"/>
</dbReference>
<feature type="region of interest" description="Disordered" evidence="11">
    <location>
        <begin position="756"/>
        <end position="848"/>
    </location>
</feature>
<feature type="compositionally biased region" description="Low complexity" evidence="11">
    <location>
        <begin position="557"/>
        <end position="570"/>
    </location>
</feature>
<dbReference type="Proteomes" id="UP000243015">
    <property type="component" value="Unassembled WGS sequence"/>
</dbReference>
<feature type="compositionally biased region" description="Low complexity" evidence="11">
    <location>
        <begin position="580"/>
        <end position="599"/>
    </location>
</feature>
<evidence type="ECO:0000256" key="3">
    <source>
        <dbReference type="ARBA" id="ARBA00022448"/>
    </source>
</evidence>